<accession>X1RSH0</accession>
<gene>
    <name evidence="2" type="ORF">S12H4_12342</name>
</gene>
<evidence type="ECO:0000256" key="1">
    <source>
        <dbReference type="SAM" id="Phobius"/>
    </source>
</evidence>
<sequence>MRHRYSSKKAENSNENKNLFKNSIYSFLFMYSGIFFQIITAFLIARLITIESWGVLILSTSLITLVVVITNYFPP</sequence>
<feature type="non-terminal residue" evidence="2">
    <location>
        <position position="75"/>
    </location>
</feature>
<comment type="caution">
    <text evidence="2">The sequence shown here is derived from an EMBL/GenBank/DDBJ whole genome shotgun (WGS) entry which is preliminary data.</text>
</comment>
<dbReference type="AlphaFoldDB" id="X1RSH0"/>
<evidence type="ECO:0000313" key="2">
    <source>
        <dbReference type="EMBL" id="GAI83682.1"/>
    </source>
</evidence>
<reference evidence="2" key="1">
    <citation type="journal article" date="2014" name="Front. Microbiol.">
        <title>High frequency of phylogenetically diverse reductive dehalogenase-homologous genes in deep subseafloor sedimentary metagenomes.</title>
        <authorList>
            <person name="Kawai M."/>
            <person name="Futagami T."/>
            <person name="Toyoda A."/>
            <person name="Takaki Y."/>
            <person name="Nishi S."/>
            <person name="Hori S."/>
            <person name="Arai W."/>
            <person name="Tsubouchi T."/>
            <person name="Morono Y."/>
            <person name="Uchiyama I."/>
            <person name="Ito T."/>
            <person name="Fujiyama A."/>
            <person name="Inagaki F."/>
            <person name="Takami H."/>
        </authorList>
    </citation>
    <scope>NUCLEOTIDE SEQUENCE</scope>
    <source>
        <strain evidence="2">Expedition CK06-06</strain>
    </source>
</reference>
<proteinExistence type="predicted"/>
<protein>
    <submittedName>
        <fullName evidence="2">Uncharacterized protein</fullName>
    </submittedName>
</protein>
<name>X1RSH0_9ZZZZ</name>
<dbReference type="EMBL" id="BARW01005827">
    <property type="protein sequence ID" value="GAI83682.1"/>
    <property type="molecule type" value="Genomic_DNA"/>
</dbReference>
<keyword evidence="1" id="KW-1133">Transmembrane helix</keyword>
<keyword evidence="1" id="KW-0472">Membrane</keyword>
<feature type="transmembrane region" description="Helical" evidence="1">
    <location>
        <begin position="24"/>
        <end position="47"/>
    </location>
</feature>
<feature type="transmembrane region" description="Helical" evidence="1">
    <location>
        <begin position="53"/>
        <end position="73"/>
    </location>
</feature>
<keyword evidence="1" id="KW-0812">Transmembrane</keyword>
<organism evidence="2">
    <name type="scientific">marine sediment metagenome</name>
    <dbReference type="NCBI Taxonomy" id="412755"/>
    <lineage>
        <taxon>unclassified sequences</taxon>
        <taxon>metagenomes</taxon>
        <taxon>ecological metagenomes</taxon>
    </lineage>
</organism>